<dbReference type="Proteomes" id="UP001605036">
    <property type="component" value="Unassembled WGS sequence"/>
</dbReference>
<name>A0ABD1XSH9_9MARC</name>
<evidence type="ECO:0000313" key="1">
    <source>
        <dbReference type="EMBL" id="KAL2610891.1"/>
    </source>
</evidence>
<proteinExistence type="predicted"/>
<organism evidence="1 2">
    <name type="scientific">Riccia fluitans</name>
    <dbReference type="NCBI Taxonomy" id="41844"/>
    <lineage>
        <taxon>Eukaryota</taxon>
        <taxon>Viridiplantae</taxon>
        <taxon>Streptophyta</taxon>
        <taxon>Embryophyta</taxon>
        <taxon>Marchantiophyta</taxon>
        <taxon>Marchantiopsida</taxon>
        <taxon>Marchantiidae</taxon>
        <taxon>Marchantiales</taxon>
        <taxon>Ricciaceae</taxon>
        <taxon>Riccia</taxon>
    </lineage>
</organism>
<keyword evidence="2" id="KW-1185">Reference proteome</keyword>
<accession>A0ABD1XSH9</accession>
<dbReference type="EMBL" id="JBHFFA010000007">
    <property type="protein sequence ID" value="KAL2610891.1"/>
    <property type="molecule type" value="Genomic_DNA"/>
</dbReference>
<comment type="caution">
    <text evidence="1">The sequence shown here is derived from an EMBL/GenBank/DDBJ whole genome shotgun (WGS) entry which is preliminary data.</text>
</comment>
<reference evidence="1 2" key="1">
    <citation type="submission" date="2024-09" db="EMBL/GenBank/DDBJ databases">
        <title>Chromosome-scale assembly of Riccia fluitans.</title>
        <authorList>
            <person name="Paukszto L."/>
            <person name="Sawicki J."/>
            <person name="Karawczyk K."/>
            <person name="Piernik-Szablinska J."/>
            <person name="Szczecinska M."/>
            <person name="Mazdziarz M."/>
        </authorList>
    </citation>
    <scope>NUCLEOTIDE SEQUENCE [LARGE SCALE GENOMIC DNA]</scope>
    <source>
        <strain evidence="1">Rf_01</strain>
        <tissue evidence="1">Aerial parts of the thallus</tissue>
    </source>
</reference>
<protein>
    <submittedName>
        <fullName evidence="1">Uncharacterized protein</fullName>
    </submittedName>
</protein>
<dbReference type="AlphaFoldDB" id="A0ABD1XSH9"/>
<gene>
    <name evidence="1" type="ORF">R1flu_022583</name>
</gene>
<sequence length="168" mass="18255">MAAIPWGAPLRNREVNRLLPAGCGDISPLYIPTAAEIAQEADRMETVECITKMLGVKAVADFEYRNVVSDSGHWSGKREALNSWLDVHVNGRDKHQGYGILIIDSADSTLSESSVFNYLGAEELGLSRTLGSISRVFGGNIPGKLRSVGTSLDNFDVTFRHLCGNEAM</sequence>
<evidence type="ECO:0000313" key="2">
    <source>
        <dbReference type="Proteomes" id="UP001605036"/>
    </source>
</evidence>